<dbReference type="AlphaFoldDB" id="A0AAV4G3M1"/>
<keyword evidence="1" id="KW-0378">Hydrolase</keyword>
<organism evidence="3 4">
    <name type="scientific">Elysia marginata</name>
    <dbReference type="NCBI Taxonomy" id="1093978"/>
    <lineage>
        <taxon>Eukaryota</taxon>
        <taxon>Metazoa</taxon>
        <taxon>Spiralia</taxon>
        <taxon>Lophotrochozoa</taxon>
        <taxon>Mollusca</taxon>
        <taxon>Gastropoda</taxon>
        <taxon>Heterobranchia</taxon>
        <taxon>Euthyneura</taxon>
        <taxon>Panpulmonata</taxon>
        <taxon>Sacoglossa</taxon>
        <taxon>Placobranchoidea</taxon>
        <taxon>Plakobranchidae</taxon>
        <taxon>Elysia</taxon>
    </lineage>
</organism>
<dbReference type="InterPro" id="IPR028995">
    <property type="entry name" value="Glyco_hydro_57/38_cen_sf"/>
</dbReference>
<dbReference type="InterPro" id="IPR015341">
    <property type="entry name" value="Glyco_hydro_38_cen"/>
</dbReference>
<dbReference type="InterPro" id="IPR037094">
    <property type="entry name" value="Glyco_hydro_38_cen_sf"/>
</dbReference>
<dbReference type="InterPro" id="IPR050843">
    <property type="entry name" value="Glycosyl_Hydrlase_38"/>
</dbReference>
<accession>A0AAV4G3M1</accession>
<dbReference type="FunFam" id="1.20.1270.50:FF:000003">
    <property type="entry name" value="Alpha-mannosidase"/>
    <property type="match status" value="1"/>
</dbReference>
<evidence type="ECO:0000256" key="1">
    <source>
        <dbReference type="ARBA" id="ARBA00022801"/>
    </source>
</evidence>
<dbReference type="GO" id="GO:0005764">
    <property type="term" value="C:lysosome"/>
    <property type="evidence" value="ECO:0007669"/>
    <property type="project" value="TreeGrafter"/>
</dbReference>
<feature type="non-terminal residue" evidence="3">
    <location>
        <position position="98"/>
    </location>
</feature>
<proteinExistence type="predicted"/>
<reference evidence="3 4" key="1">
    <citation type="journal article" date="2021" name="Elife">
        <title>Chloroplast acquisition without the gene transfer in kleptoplastic sea slugs, Plakobranchus ocellatus.</title>
        <authorList>
            <person name="Maeda T."/>
            <person name="Takahashi S."/>
            <person name="Yoshida T."/>
            <person name="Shimamura S."/>
            <person name="Takaki Y."/>
            <person name="Nagai Y."/>
            <person name="Toyoda A."/>
            <person name="Suzuki Y."/>
            <person name="Arimoto A."/>
            <person name="Ishii H."/>
            <person name="Satoh N."/>
            <person name="Nishiyama T."/>
            <person name="Hasebe M."/>
            <person name="Maruyama T."/>
            <person name="Minagawa J."/>
            <person name="Obokata J."/>
            <person name="Shigenobu S."/>
        </authorList>
    </citation>
    <scope>NUCLEOTIDE SEQUENCE [LARGE SCALE GENOMIC DNA]</scope>
</reference>
<dbReference type="SUPFAM" id="SSF88688">
    <property type="entry name" value="Families 57/38 glycoside transferase middle domain"/>
    <property type="match status" value="1"/>
</dbReference>
<dbReference type="Gene3D" id="1.20.1270.50">
    <property type="entry name" value="Glycoside hydrolase family 38, central domain"/>
    <property type="match status" value="1"/>
</dbReference>
<name>A0AAV4G3M1_9GAST</name>
<dbReference type="GO" id="GO:0004559">
    <property type="term" value="F:alpha-mannosidase activity"/>
    <property type="evidence" value="ECO:0007669"/>
    <property type="project" value="InterPro"/>
</dbReference>
<evidence type="ECO:0000313" key="3">
    <source>
        <dbReference type="EMBL" id="GFR79266.1"/>
    </source>
</evidence>
<protein>
    <submittedName>
        <fullName evidence="3">Alpha-mannosidase</fullName>
    </submittedName>
</protein>
<dbReference type="PANTHER" id="PTHR11607">
    <property type="entry name" value="ALPHA-MANNOSIDASE"/>
    <property type="match status" value="1"/>
</dbReference>
<keyword evidence="4" id="KW-1185">Reference proteome</keyword>
<dbReference type="GO" id="GO:0006013">
    <property type="term" value="P:mannose metabolic process"/>
    <property type="evidence" value="ECO:0007669"/>
    <property type="project" value="InterPro"/>
</dbReference>
<evidence type="ECO:0000259" key="2">
    <source>
        <dbReference type="Pfam" id="PF09261"/>
    </source>
</evidence>
<gene>
    <name evidence="3" type="ORF">ElyMa_004016000</name>
</gene>
<dbReference type="Pfam" id="PF09261">
    <property type="entry name" value="Alpha-mann_mid"/>
    <property type="match status" value="1"/>
</dbReference>
<sequence length="98" mass="10186">MAAVAGAARNLTIQQGLHHLGAVVGVSEHHDAITGTSKQAVAFDYAQRLSEGITSGKVVIQNYYDMTMPLSSVPAAPEQAVCDNLNSSVCSVSESPSK</sequence>
<dbReference type="Proteomes" id="UP000762676">
    <property type="component" value="Unassembled WGS sequence"/>
</dbReference>
<evidence type="ECO:0000313" key="4">
    <source>
        <dbReference type="Proteomes" id="UP000762676"/>
    </source>
</evidence>
<feature type="domain" description="Glycoside hydrolase family 38 central" evidence="2">
    <location>
        <begin position="13"/>
        <end position="63"/>
    </location>
</feature>
<comment type="caution">
    <text evidence="3">The sequence shown here is derived from an EMBL/GenBank/DDBJ whole genome shotgun (WGS) entry which is preliminary data.</text>
</comment>
<dbReference type="PANTHER" id="PTHR11607:SF3">
    <property type="entry name" value="LYSOSOMAL ALPHA-MANNOSIDASE"/>
    <property type="match status" value="1"/>
</dbReference>
<dbReference type="EMBL" id="BMAT01008164">
    <property type="protein sequence ID" value="GFR79266.1"/>
    <property type="molecule type" value="Genomic_DNA"/>
</dbReference>